<dbReference type="GeneID" id="104960186"/>
<feature type="transmembrane region" description="Helical" evidence="1">
    <location>
        <begin position="58"/>
        <end position="76"/>
    </location>
</feature>
<dbReference type="Proteomes" id="UP000504611">
    <property type="component" value="Unplaced"/>
</dbReference>
<keyword evidence="1" id="KW-0472">Membrane</keyword>
<organism evidence="2 3">
    <name type="scientific">Notothenia coriiceps</name>
    <name type="common">black rockcod</name>
    <dbReference type="NCBI Taxonomy" id="8208"/>
    <lineage>
        <taxon>Eukaryota</taxon>
        <taxon>Metazoa</taxon>
        <taxon>Chordata</taxon>
        <taxon>Craniata</taxon>
        <taxon>Vertebrata</taxon>
        <taxon>Euteleostomi</taxon>
        <taxon>Actinopterygii</taxon>
        <taxon>Neopterygii</taxon>
        <taxon>Teleostei</taxon>
        <taxon>Neoteleostei</taxon>
        <taxon>Acanthomorphata</taxon>
        <taxon>Eupercaria</taxon>
        <taxon>Perciformes</taxon>
        <taxon>Notothenioidei</taxon>
        <taxon>Nototheniidae</taxon>
        <taxon>Notothenia</taxon>
    </lineage>
</organism>
<protein>
    <submittedName>
        <fullName evidence="3">Dipeptidyl aminopeptidase-like protein 6</fullName>
    </submittedName>
</protein>
<evidence type="ECO:0000313" key="2">
    <source>
        <dbReference type="Proteomes" id="UP000504611"/>
    </source>
</evidence>
<evidence type="ECO:0000256" key="1">
    <source>
        <dbReference type="SAM" id="Phobius"/>
    </source>
</evidence>
<evidence type="ECO:0000313" key="3">
    <source>
        <dbReference type="RefSeq" id="XP_010786463.1"/>
    </source>
</evidence>
<dbReference type="AlphaFoldDB" id="A0A6I9PHJ3"/>
<sequence>MHDRESIAEVHNLESNDNLRLTLDSMQMPTVEYKEINIDDYTLSMQILKPAGFVETSHYPVLLLVYVLAYFFTYLCEVLV</sequence>
<gene>
    <name evidence="3" type="primary">LOC104960186</name>
</gene>
<reference evidence="3" key="1">
    <citation type="submission" date="2025-08" db="UniProtKB">
        <authorList>
            <consortium name="RefSeq"/>
        </authorList>
    </citation>
    <scope>IDENTIFICATION</scope>
    <source>
        <tissue evidence="3">Muscle</tissue>
    </source>
</reference>
<dbReference type="KEGG" id="ncc:104960186"/>
<keyword evidence="2" id="KW-1185">Reference proteome</keyword>
<keyword evidence="1" id="KW-0812">Transmembrane</keyword>
<proteinExistence type="predicted"/>
<accession>A0A6I9PHJ3</accession>
<keyword evidence="1" id="KW-1133">Transmembrane helix</keyword>
<dbReference type="RefSeq" id="XP_010786463.1">
    <property type="nucleotide sequence ID" value="XM_010788161.1"/>
</dbReference>
<name>A0A6I9PHJ3_9TELE</name>